<dbReference type="EMBL" id="LFYR01001213">
    <property type="protein sequence ID" value="KMZ63566.1"/>
    <property type="molecule type" value="Genomic_DNA"/>
</dbReference>
<dbReference type="InterPro" id="IPR013094">
    <property type="entry name" value="AB_hydrolase_3"/>
</dbReference>
<dbReference type="Proteomes" id="UP000036987">
    <property type="component" value="Unassembled WGS sequence"/>
</dbReference>
<dbReference type="InterPro" id="IPR029058">
    <property type="entry name" value="AB_hydrolase_fold"/>
</dbReference>
<dbReference type="STRING" id="29655.A0A0K9P3E8"/>
<organism evidence="2 3">
    <name type="scientific">Zostera marina</name>
    <name type="common">Eelgrass</name>
    <dbReference type="NCBI Taxonomy" id="29655"/>
    <lineage>
        <taxon>Eukaryota</taxon>
        <taxon>Viridiplantae</taxon>
        <taxon>Streptophyta</taxon>
        <taxon>Embryophyta</taxon>
        <taxon>Tracheophyta</taxon>
        <taxon>Spermatophyta</taxon>
        <taxon>Magnoliopsida</taxon>
        <taxon>Liliopsida</taxon>
        <taxon>Zosteraceae</taxon>
        <taxon>Zostera</taxon>
    </lineage>
</organism>
<keyword evidence="3" id="KW-1185">Reference proteome</keyword>
<evidence type="ECO:0000259" key="1">
    <source>
        <dbReference type="Pfam" id="PF07859"/>
    </source>
</evidence>
<dbReference type="InterPro" id="IPR050466">
    <property type="entry name" value="Carboxylest/Gibb_receptor"/>
</dbReference>
<evidence type="ECO:0000313" key="3">
    <source>
        <dbReference type="Proteomes" id="UP000036987"/>
    </source>
</evidence>
<dbReference type="GO" id="GO:0016787">
    <property type="term" value="F:hydrolase activity"/>
    <property type="evidence" value="ECO:0007669"/>
    <property type="project" value="InterPro"/>
</dbReference>
<dbReference type="Gene3D" id="3.40.50.1820">
    <property type="entry name" value="alpha/beta hydrolase"/>
    <property type="match status" value="1"/>
</dbReference>
<dbReference type="Pfam" id="PF07859">
    <property type="entry name" value="Abhydrolase_3"/>
    <property type="match status" value="1"/>
</dbReference>
<proteinExistence type="predicted"/>
<reference evidence="3" key="1">
    <citation type="journal article" date="2016" name="Nature">
        <title>The genome of the seagrass Zostera marina reveals angiosperm adaptation to the sea.</title>
        <authorList>
            <person name="Olsen J.L."/>
            <person name="Rouze P."/>
            <person name="Verhelst B."/>
            <person name="Lin Y.-C."/>
            <person name="Bayer T."/>
            <person name="Collen J."/>
            <person name="Dattolo E."/>
            <person name="De Paoli E."/>
            <person name="Dittami S."/>
            <person name="Maumus F."/>
            <person name="Michel G."/>
            <person name="Kersting A."/>
            <person name="Lauritano C."/>
            <person name="Lohaus R."/>
            <person name="Toepel M."/>
            <person name="Tonon T."/>
            <person name="Vanneste K."/>
            <person name="Amirebrahimi M."/>
            <person name="Brakel J."/>
            <person name="Bostroem C."/>
            <person name="Chovatia M."/>
            <person name="Grimwood J."/>
            <person name="Jenkins J.W."/>
            <person name="Jueterbock A."/>
            <person name="Mraz A."/>
            <person name="Stam W.T."/>
            <person name="Tice H."/>
            <person name="Bornberg-Bauer E."/>
            <person name="Green P.J."/>
            <person name="Pearson G.A."/>
            <person name="Procaccini G."/>
            <person name="Duarte C.M."/>
            <person name="Schmutz J."/>
            <person name="Reusch T.B.H."/>
            <person name="Van de Peer Y."/>
        </authorList>
    </citation>
    <scope>NUCLEOTIDE SEQUENCE [LARGE SCALE GENOMIC DNA]</scope>
    <source>
        <strain evidence="3">cv. Finnish</strain>
    </source>
</reference>
<gene>
    <name evidence="2" type="ORF">ZOSMA_3G00440</name>
</gene>
<dbReference type="PANTHER" id="PTHR23024">
    <property type="entry name" value="ARYLACETAMIDE DEACETYLASE"/>
    <property type="match status" value="1"/>
</dbReference>
<accession>A0A0K9P3E8</accession>
<dbReference type="PANTHER" id="PTHR23024:SF24">
    <property type="entry name" value="ALPHA_BETA HYDROLASE FOLD-3 DOMAIN-CONTAINING PROTEIN"/>
    <property type="match status" value="1"/>
</dbReference>
<dbReference type="OMA" id="FPLGCAN"/>
<protein>
    <submittedName>
        <fullName evidence="2">Putative Acetyl esterase</fullName>
    </submittedName>
</protein>
<dbReference type="OrthoDB" id="408631at2759"/>
<feature type="domain" description="Alpha/beta hydrolase fold-3" evidence="1">
    <location>
        <begin position="57"/>
        <end position="285"/>
    </location>
</feature>
<comment type="caution">
    <text evidence="2">The sequence shown here is derived from an EMBL/GenBank/DDBJ whole genome shotgun (WGS) entry which is preliminary data.</text>
</comment>
<dbReference type="SUPFAM" id="SSF53474">
    <property type="entry name" value="alpha/beta-Hydrolases"/>
    <property type="match status" value="1"/>
</dbReference>
<evidence type="ECO:0000313" key="2">
    <source>
        <dbReference type="EMBL" id="KMZ63566.1"/>
    </source>
</evidence>
<sequence length="306" mass="34415">MEISGDILGPLDTLTPAASKSTDLASFDFTIDSSRNLWARFFLPTPTPITTIPFPVIIFFHGGGFKYFSAASNSYDTLCRDWASKFPAAVVSVNYRLTPEHKFPCQYLDGLDTLRFLSSSENTEDANLRMFLQSIDLSKAFLVGDSCGANIAHHVARDWVSSDIDHPSSDIRIQGVVSIQPFFGGEEKLESEIRLKSSPIVNSDITDWMWKLFLPEGESRDHEAVNVFGKNGKNVELGSEFPKVLVAIGGLDPIQDWQRRYVAGLREREKDVNVIYYENAIHGFYLFAEFPEGKLFVDAVREFIYT</sequence>
<dbReference type="AlphaFoldDB" id="A0A0K9P3E8"/>
<name>A0A0K9P3E8_ZOSMR</name>